<gene>
    <name evidence="1" type="ORF">GXY80_01850</name>
</gene>
<dbReference type="EMBL" id="JAAYEE010000032">
    <property type="protein sequence ID" value="NLW34213.1"/>
    <property type="molecule type" value="Genomic_DNA"/>
</dbReference>
<proteinExistence type="predicted"/>
<reference evidence="1" key="2">
    <citation type="submission" date="2020-01" db="EMBL/GenBank/DDBJ databases">
        <authorList>
            <person name="Campanaro S."/>
        </authorList>
    </citation>
    <scope>NUCLEOTIDE SEQUENCE</scope>
    <source>
        <strain evidence="1">AS06rmzACSIP_7</strain>
    </source>
</reference>
<name>A0A971M1J7_9BACT</name>
<accession>A0A971M1J7</accession>
<dbReference type="AlphaFoldDB" id="A0A971M1J7"/>
<dbReference type="Proteomes" id="UP000777265">
    <property type="component" value="Unassembled WGS sequence"/>
</dbReference>
<protein>
    <submittedName>
        <fullName evidence="1">Uncharacterized protein</fullName>
    </submittedName>
</protein>
<sequence>MRGYLKQSFDFPDVENHGILLAAPLTAERLPGLLLPLICAIQFDMVTADYSLYLRVGDRVLHKRFLRWGMGTVVEERRSELPGGFCYVRIDFQDGNMRVFDNNFRSGNCCYYAGIEKIDTERYIRRSKREEEKLKKQLLKLLLKGRKMLKAKQKTEEILEIRAIEARK</sequence>
<organism evidence="1 2">
    <name type="scientific">Syntrophorhabdus aromaticivorans</name>
    <dbReference type="NCBI Taxonomy" id="328301"/>
    <lineage>
        <taxon>Bacteria</taxon>
        <taxon>Pseudomonadati</taxon>
        <taxon>Thermodesulfobacteriota</taxon>
        <taxon>Syntrophorhabdia</taxon>
        <taxon>Syntrophorhabdales</taxon>
        <taxon>Syntrophorhabdaceae</taxon>
        <taxon>Syntrophorhabdus</taxon>
    </lineage>
</organism>
<comment type="caution">
    <text evidence="1">The sequence shown here is derived from an EMBL/GenBank/DDBJ whole genome shotgun (WGS) entry which is preliminary data.</text>
</comment>
<evidence type="ECO:0000313" key="2">
    <source>
        <dbReference type="Proteomes" id="UP000777265"/>
    </source>
</evidence>
<reference evidence="1" key="1">
    <citation type="journal article" date="2020" name="Biotechnol. Biofuels">
        <title>New insights from the biogas microbiome by comprehensive genome-resolved metagenomics of nearly 1600 species originating from multiple anaerobic digesters.</title>
        <authorList>
            <person name="Campanaro S."/>
            <person name="Treu L."/>
            <person name="Rodriguez-R L.M."/>
            <person name="Kovalovszki A."/>
            <person name="Ziels R.M."/>
            <person name="Maus I."/>
            <person name="Zhu X."/>
            <person name="Kougias P.G."/>
            <person name="Basile A."/>
            <person name="Luo G."/>
            <person name="Schluter A."/>
            <person name="Konstantinidis K.T."/>
            <person name="Angelidaki I."/>
        </authorList>
    </citation>
    <scope>NUCLEOTIDE SEQUENCE</scope>
    <source>
        <strain evidence="1">AS06rmzACSIP_7</strain>
    </source>
</reference>
<evidence type="ECO:0000313" key="1">
    <source>
        <dbReference type="EMBL" id="NLW34213.1"/>
    </source>
</evidence>